<dbReference type="Proteomes" id="UP001302126">
    <property type="component" value="Unassembled WGS sequence"/>
</dbReference>
<accession>A0AAN6WXW6</accession>
<keyword evidence="2" id="KW-0732">Signal</keyword>
<protein>
    <submittedName>
        <fullName evidence="3">Uncharacterized protein</fullName>
    </submittedName>
</protein>
<name>A0AAN6WXW6_9PEZI</name>
<organism evidence="3 4">
    <name type="scientific">Podospora australis</name>
    <dbReference type="NCBI Taxonomy" id="1536484"/>
    <lineage>
        <taxon>Eukaryota</taxon>
        <taxon>Fungi</taxon>
        <taxon>Dikarya</taxon>
        <taxon>Ascomycota</taxon>
        <taxon>Pezizomycotina</taxon>
        <taxon>Sordariomycetes</taxon>
        <taxon>Sordariomycetidae</taxon>
        <taxon>Sordariales</taxon>
        <taxon>Podosporaceae</taxon>
        <taxon>Podospora</taxon>
    </lineage>
</organism>
<reference evidence="3" key="2">
    <citation type="submission" date="2023-05" db="EMBL/GenBank/DDBJ databases">
        <authorList>
            <consortium name="Lawrence Berkeley National Laboratory"/>
            <person name="Steindorff A."/>
            <person name="Hensen N."/>
            <person name="Bonometti L."/>
            <person name="Westerberg I."/>
            <person name="Brannstrom I.O."/>
            <person name="Guillou S."/>
            <person name="Cros-Aarteil S."/>
            <person name="Calhoun S."/>
            <person name="Haridas S."/>
            <person name="Kuo A."/>
            <person name="Mondo S."/>
            <person name="Pangilinan J."/>
            <person name="Riley R."/>
            <person name="Labutti K."/>
            <person name="Andreopoulos B."/>
            <person name="Lipzen A."/>
            <person name="Chen C."/>
            <person name="Yanf M."/>
            <person name="Daum C."/>
            <person name="Ng V."/>
            <person name="Clum A."/>
            <person name="Ohm R."/>
            <person name="Martin F."/>
            <person name="Silar P."/>
            <person name="Natvig D."/>
            <person name="Lalanne C."/>
            <person name="Gautier V."/>
            <person name="Ament-Velasquez S.L."/>
            <person name="Kruys A."/>
            <person name="Hutchinson M.I."/>
            <person name="Powell A.J."/>
            <person name="Barry K."/>
            <person name="Miller A.N."/>
            <person name="Grigoriev I.V."/>
            <person name="Debuchy R."/>
            <person name="Gladieux P."/>
            <person name="Thoren M.H."/>
            <person name="Johannesson H."/>
        </authorList>
    </citation>
    <scope>NUCLEOTIDE SEQUENCE</scope>
    <source>
        <strain evidence="3">PSN309</strain>
    </source>
</reference>
<dbReference type="EMBL" id="MU864392">
    <property type="protein sequence ID" value="KAK4188157.1"/>
    <property type="molecule type" value="Genomic_DNA"/>
</dbReference>
<proteinExistence type="predicted"/>
<feature type="region of interest" description="Disordered" evidence="1">
    <location>
        <begin position="29"/>
        <end position="52"/>
    </location>
</feature>
<feature type="signal peptide" evidence="2">
    <location>
        <begin position="1"/>
        <end position="27"/>
    </location>
</feature>
<evidence type="ECO:0000313" key="3">
    <source>
        <dbReference type="EMBL" id="KAK4188157.1"/>
    </source>
</evidence>
<keyword evidence="4" id="KW-1185">Reference proteome</keyword>
<comment type="caution">
    <text evidence="3">The sequence shown here is derived from an EMBL/GenBank/DDBJ whole genome shotgun (WGS) entry which is preliminary data.</text>
</comment>
<evidence type="ECO:0000313" key="4">
    <source>
        <dbReference type="Proteomes" id="UP001302126"/>
    </source>
</evidence>
<gene>
    <name evidence="3" type="ORF">QBC35DRAFT_497155</name>
</gene>
<feature type="chain" id="PRO_5042896890" evidence="2">
    <location>
        <begin position="28"/>
        <end position="77"/>
    </location>
</feature>
<evidence type="ECO:0000256" key="2">
    <source>
        <dbReference type="SAM" id="SignalP"/>
    </source>
</evidence>
<sequence length="77" mass="8188">MKRSSTILWSAIWFAPVFVAAISPGHANPAVAPAMTPPPSIRGRGDWKRQQAADTLTAATPKLPQSLSPVAQVRAIQ</sequence>
<reference evidence="3" key="1">
    <citation type="journal article" date="2023" name="Mol. Phylogenet. Evol.">
        <title>Genome-scale phylogeny and comparative genomics of the fungal order Sordariales.</title>
        <authorList>
            <person name="Hensen N."/>
            <person name="Bonometti L."/>
            <person name="Westerberg I."/>
            <person name="Brannstrom I.O."/>
            <person name="Guillou S."/>
            <person name="Cros-Aarteil S."/>
            <person name="Calhoun S."/>
            <person name="Haridas S."/>
            <person name="Kuo A."/>
            <person name="Mondo S."/>
            <person name="Pangilinan J."/>
            <person name="Riley R."/>
            <person name="LaButti K."/>
            <person name="Andreopoulos B."/>
            <person name="Lipzen A."/>
            <person name="Chen C."/>
            <person name="Yan M."/>
            <person name="Daum C."/>
            <person name="Ng V."/>
            <person name="Clum A."/>
            <person name="Steindorff A."/>
            <person name="Ohm R.A."/>
            <person name="Martin F."/>
            <person name="Silar P."/>
            <person name="Natvig D.O."/>
            <person name="Lalanne C."/>
            <person name="Gautier V."/>
            <person name="Ament-Velasquez S.L."/>
            <person name="Kruys A."/>
            <person name="Hutchinson M.I."/>
            <person name="Powell A.J."/>
            <person name="Barry K."/>
            <person name="Miller A.N."/>
            <person name="Grigoriev I.V."/>
            <person name="Debuchy R."/>
            <person name="Gladieux P."/>
            <person name="Hiltunen Thoren M."/>
            <person name="Johannesson H."/>
        </authorList>
    </citation>
    <scope>NUCLEOTIDE SEQUENCE</scope>
    <source>
        <strain evidence="3">PSN309</strain>
    </source>
</reference>
<dbReference type="AlphaFoldDB" id="A0AAN6WXW6"/>
<evidence type="ECO:0000256" key="1">
    <source>
        <dbReference type="SAM" id="MobiDB-lite"/>
    </source>
</evidence>